<feature type="chain" id="PRO_5007459854" description="Lipoprotein" evidence="2">
    <location>
        <begin position="22"/>
        <end position="68"/>
    </location>
</feature>
<gene>
    <name evidence="3" type="ORF">AT959_00300</name>
</gene>
<evidence type="ECO:0008006" key="5">
    <source>
        <dbReference type="Google" id="ProtNLM"/>
    </source>
</evidence>
<keyword evidence="4" id="KW-1185">Reference proteome</keyword>
<dbReference type="AlphaFoldDB" id="A0A133XP26"/>
<evidence type="ECO:0000313" key="3">
    <source>
        <dbReference type="EMBL" id="KXB32681.1"/>
    </source>
</evidence>
<dbReference type="Proteomes" id="UP000070186">
    <property type="component" value="Unassembled WGS sequence"/>
</dbReference>
<evidence type="ECO:0000256" key="1">
    <source>
        <dbReference type="SAM" id="Coils"/>
    </source>
</evidence>
<accession>A0A133XP26</accession>
<dbReference type="EMBL" id="LODL01000002">
    <property type="protein sequence ID" value="KXB32681.1"/>
    <property type="molecule type" value="Genomic_DNA"/>
</dbReference>
<feature type="signal peptide" evidence="2">
    <location>
        <begin position="1"/>
        <end position="21"/>
    </location>
</feature>
<comment type="caution">
    <text evidence="3">The sequence shown here is derived from an EMBL/GenBank/DDBJ whole genome shotgun (WGS) entry which is preliminary data.</text>
</comment>
<reference evidence="3 4" key="1">
    <citation type="submission" date="2015-12" db="EMBL/GenBank/DDBJ databases">
        <title>Nitrous oxide reduction kinetics distinguish bacteria harboring typical versus atypical NosZ.</title>
        <authorList>
            <person name="Yoon S."/>
            <person name="Nissen S."/>
            <person name="Park D."/>
            <person name="Sanford R.A."/>
            <person name="Loeffler F.E."/>
        </authorList>
    </citation>
    <scope>NUCLEOTIDE SEQUENCE [LARGE SCALE GENOMIC DNA]</scope>
    <source>
        <strain evidence="3 4">ATCC BAA-841</strain>
    </source>
</reference>
<keyword evidence="2" id="KW-0732">Signal</keyword>
<sequence length="68" mass="7271">MKRIVNLVLLLSLAACGVETAGTAATAAALKKQEADQAKKSMEQFQQKLDLANHQMQQSAEQAGEADK</sequence>
<proteinExistence type="predicted"/>
<protein>
    <recommendedName>
        <fullName evidence="5">Lipoprotein</fullName>
    </recommendedName>
</protein>
<name>A0A133XP26_9RHOO</name>
<organism evidence="3 4">
    <name type="scientific">Dechloromonas denitrificans</name>
    <dbReference type="NCBI Taxonomy" id="281362"/>
    <lineage>
        <taxon>Bacteria</taxon>
        <taxon>Pseudomonadati</taxon>
        <taxon>Pseudomonadota</taxon>
        <taxon>Betaproteobacteria</taxon>
        <taxon>Rhodocyclales</taxon>
        <taxon>Azonexaceae</taxon>
        <taxon>Dechloromonas</taxon>
    </lineage>
</organism>
<dbReference type="PROSITE" id="PS51257">
    <property type="entry name" value="PROKAR_LIPOPROTEIN"/>
    <property type="match status" value="1"/>
</dbReference>
<evidence type="ECO:0000313" key="4">
    <source>
        <dbReference type="Proteomes" id="UP000070186"/>
    </source>
</evidence>
<feature type="coiled-coil region" evidence="1">
    <location>
        <begin position="28"/>
        <end position="62"/>
    </location>
</feature>
<dbReference type="RefSeq" id="WP_066879203.1">
    <property type="nucleotide sequence ID" value="NZ_LODL01000002.1"/>
</dbReference>
<evidence type="ECO:0000256" key="2">
    <source>
        <dbReference type="SAM" id="SignalP"/>
    </source>
</evidence>
<keyword evidence="1" id="KW-0175">Coiled coil</keyword>